<keyword evidence="9" id="KW-1185">Reference proteome</keyword>
<evidence type="ECO:0000259" key="7">
    <source>
        <dbReference type="Pfam" id="PF12819"/>
    </source>
</evidence>
<dbReference type="EMBL" id="JACXVP010000002">
    <property type="protein sequence ID" value="KAG5620142.1"/>
    <property type="molecule type" value="Genomic_DNA"/>
</dbReference>
<dbReference type="InterPro" id="IPR045272">
    <property type="entry name" value="ANXUR1/2-like"/>
</dbReference>
<dbReference type="InterPro" id="IPR024788">
    <property type="entry name" value="Malectin-like_Carb-bd_dom"/>
</dbReference>
<organism evidence="8 9">
    <name type="scientific">Solanum commersonii</name>
    <name type="common">Commerson's wild potato</name>
    <name type="synonym">Commerson's nightshade</name>
    <dbReference type="NCBI Taxonomy" id="4109"/>
    <lineage>
        <taxon>Eukaryota</taxon>
        <taxon>Viridiplantae</taxon>
        <taxon>Streptophyta</taxon>
        <taxon>Embryophyta</taxon>
        <taxon>Tracheophyta</taxon>
        <taxon>Spermatophyta</taxon>
        <taxon>Magnoliopsida</taxon>
        <taxon>eudicotyledons</taxon>
        <taxon>Gunneridae</taxon>
        <taxon>Pentapetalae</taxon>
        <taxon>asterids</taxon>
        <taxon>lamiids</taxon>
        <taxon>Solanales</taxon>
        <taxon>Solanaceae</taxon>
        <taxon>Solanoideae</taxon>
        <taxon>Solaneae</taxon>
        <taxon>Solanum</taxon>
    </lineage>
</organism>
<dbReference type="OrthoDB" id="1720310at2759"/>
<evidence type="ECO:0000256" key="1">
    <source>
        <dbReference type="ARBA" id="ARBA00004479"/>
    </source>
</evidence>
<keyword evidence="3" id="KW-0808">Transferase</keyword>
<dbReference type="PANTHER" id="PTHR34590">
    <property type="entry name" value="OS03G0124300 PROTEIN-RELATED"/>
    <property type="match status" value="1"/>
</dbReference>
<keyword evidence="6" id="KW-0325">Glycoprotein</keyword>
<name>A0A9J6A675_SOLCO</name>
<keyword evidence="2" id="KW-0418">Kinase</keyword>
<sequence length="294" mass="33249">MDEYGLEMQVSLPHCYGWLTGKFIKSRVAGLSDSVPYKSARTSHHQFTSVKPGRLHFKPASYRGFYKSTSSATTHIAPKKVYQTARSVGVHCHSNVCNLTWNSPLDLGFRYLVRLHFCEIEPMMTNEGQRNFTIVIKNQNAEDEADVISIYRDYVAIMEGDIREGKHNLSIVLQPKFSKMSKHTKAILNGLEVFKISNPDNNLGSVSTAHPVSSSTPEQFVPFSTKNKIATVLTLIVTLINAEIKSCKTNNGISSEEHQFHQFSLDEMERSTNNFDHVNVCTFEYYKIHIALSH</sequence>
<dbReference type="GO" id="GO:0016020">
    <property type="term" value="C:membrane"/>
    <property type="evidence" value="ECO:0007669"/>
    <property type="project" value="UniProtKB-SubCell"/>
</dbReference>
<evidence type="ECO:0000256" key="4">
    <source>
        <dbReference type="ARBA" id="ARBA00022741"/>
    </source>
</evidence>
<reference evidence="8 9" key="1">
    <citation type="submission" date="2020-09" db="EMBL/GenBank/DDBJ databases">
        <title>De no assembly of potato wild relative species, Solanum commersonii.</title>
        <authorList>
            <person name="Cho K."/>
        </authorList>
    </citation>
    <scope>NUCLEOTIDE SEQUENCE [LARGE SCALE GENOMIC DNA]</scope>
    <source>
        <strain evidence="8">LZ3.2</strain>
        <tissue evidence="8">Leaf</tissue>
    </source>
</reference>
<comment type="caution">
    <text evidence="8">The sequence shown here is derived from an EMBL/GenBank/DDBJ whole genome shotgun (WGS) entry which is preliminary data.</text>
</comment>
<gene>
    <name evidence="8" type="ORF">H5410_005360</name>
</gene>
<dbReference type="Gene3D" id="2.60.120.430">
    <property type="entry name" value="Galactose-binding lectin"/>
    <property type="match status" value="1"/>
</dbReference>
<comment type="subcellular location">
    <subcellularLocation>
        <location evidence="1">Membrane</location>
        <topology evidence="1">Single-pass type I membrane protein</topology>
    </subcellularLocation>
</comment>
<evidence type="ECO:0000313" key="8">
    <source>
        <dbReference type="EMBL" id="KAG5620142.1"/>
    </source>
</evidence>
<evidence type="ECO:0000256" key="6">
    <source>
        <dbReference type="ARBA" id="ARBA00023180"/>
    </source>
</evidence>
<feature type="domain" description="Malectin-like" evidence="7">
    <location>
        <begin position="70"/>
        <end position="196"/>
    </location>
</feature>
<keyword evidence="2" id="KW-0723">Serine/threonine-protein kinase</keyword>
<keyword evidence="4" id="KW-0547">Nucleotide-binding</keyword>
<evidence type="ECO:0000256" key="3">
    <source>
        <dbReference type="ARBA" id="ARBA00022679"/>
    </source>
</evidence>
<accession>A0A9J6A675</accession>
<dbReference type="GO" id="GO:0004674">
    <property type="term" value="F:protein serine/threonine kinase activity"/>
    <property type="evidence" value="ECO:0007669"/>
    <property type="project" value="UniProtKB-KW"/>
</dbReference>
<dbReference type="GO" id="GO:0005524">
    <property type="term" value="F:ATP binding"/>
    <property type="evidence" value="ECO:0007669"/>
    <property type="project" value="UniProtKB-KW"/>
</dbReference>
<dbReference type="Proteomes" id="UP000824120">
    <property type="component" value="Chromosome 2"/>
</dbReference>
<evidence type="ECO:0000256" key="2">
    <source>
        <dbReference type="ARBA" id="ARBA00022527"/>
    </source>
</evidence>
<keyword evidence="5" id="KW-0067">ATP-binding</keyword>
<dbReference type="Pfam" id="PF12819">
    <property type="entry name" value="Malectin_like"/>
    <property type="match status" value="1"/>
</dbReference>
<proteinExistence type="predicted"/>
<evidence type="ECO:0000313" key="9">
    <source>
        <dbReference type="Proteomes" id="UP000824120"/>
    </source>
</evidence>
<protein>
    <recommendedName>
        <fullName evidence="7">Malectin-like domain-containing protein</fullName>
    </recommendedName>
</protein>
<evidence type="ECO:0000256" key="5">
    <source>
        <dbReference type="ARBA" id="ARBA00022840"/>
    </source>
</evidence>
<dbReference type="AlphaFoldDB" id="A0A9J6A675"/>
<dbReference type="GO" id="GO:0004714">
    <property type="term" value="F:transmembrane receptor protein tyrosine kinase activity"/>
    <property type="evidence" value="ECO:0007669"/>
    <property type="project" value="InterPro"/>
</dbReference>
<dbReference type="PANTHER" id="PTHR34590:SF5">
    <property type="entry name" value="OS04G0586500 PROTEIN"/>
    <property type="match status" value="1"/>
</dbReference>